<accession>A0A1V8S867</accession>
<protein>
    <submittedName>
        <fullName evidence="1">Uncharacterized protein</fullName>
    </submittedName>
</protein>
<name>A0A1V8S867_9PEZI</name>
<dbReference type="InParanoid" id="A0A1V8S867"/>
<dbReference type="Pfam" id="PF12520">
    <property type="entry name" value="DUF3723"/>
    <property type="match status" value="1"/>
</dbReference>
<reference evidence="2" key="1">
    <citation type="submission" date="2017-03" db="EMBL/GenBank/DDBJ databases">
        <title>Genomes of endolithic fungi from Antarctica.</title>
        <authorList>
            <person name="Coleine C."/>
            <person name="Masonjones S."/>
            <person name="Stajich J.E."/>
        </authorList>
    </citation>
    <scope>NUCLEOTIDE SEQUENCE [LARGE SCALE GENOMIC DNA]</scope>
    <source>
        <strain evidence="2">CCFEE 5527</strain>
    </source>
</reference>
<comment type="caution">
    <text evidence="1">The sequence shown here is derived from an EMBL/GenBank/DDBJ whole genome shotgun (WGS) entry which is preliminary data.</text>
</comment>
<keyword evidence="2" id="KW-1185">Reference proteome</keyword>
<evidence type="ECO:0000313" key="2">
    <source>
        <dbReference type="Proteomes" id="UP000192596"/>
    </source>
</evidence>
<proteinExistence type="predicted"/>
<dbReference type="OrthoDB" id="3945870at2759"/>
<dbReference type="AlphaFoldDB" id="A0A1V8S867"/>
<dbReference type="InterPro" id="IPR022198">
    <property type="entry name" value="DUF3723"/>
</dbReference>
<gene>
    <name evidence="1" type="ORF">B0A48_18743</name>
</gene>
<evidence type="ECO:0000313" key="1">
    <source>
        <dbReference type="EMBL" id="OQN95187.1"/>
    </source>
</evidence>
<dbReference type="Proteomes" id="UP000192596">
    <property type="component" value="Unassembled WGS sequence"/>
</dbReference>
<sequence length="168" mass="19554">MHTLAPRWSSPDAQQIKRLVNDSCFFPDLSRDTVRNTVLPNIKGVGTAIPNFFTFFEDIKYLEPCARFMRSLLPSSTTNARNGLSIQLGLKRHYFPSTDFEFAVDYAQGNMRSHRAAEFEEFTLKYQQLWLFALRNFPRMTNTTARKERKKDKPMAVEPSPIIWRELG</sequence>
<organism evidence="1 2">
    <name type="scientific">Cryoendolithus antarcticus</name>
    <dbReference type="NCBI Taxonomy" id="1507870"/>
    <lineage>
        <taxon>Eukaryota</taxon>
        <taxon>Fungi</taxon>
        <taxon>Dikarya</taxon>
        <taxon>Ascomycota</taxon>
        <taxon>Pezizomycotina</taxon>
        <taxon>Dothideomycetes</taxon>
        <taxon>Dothideomycetidae</taxon>
        <taxon>Cladosporiales</taxon>
        <taxon>Cladosporiaceae</taxon>
        <taxon>Cryoendolithus</taxon>
    </lineage>
</organism>
<dbReference type="EMBL" id="NAJO01000137">
    <property type="protein sequence ID" value="OQN95187.1"/>
    <property type="molecule type" value="Genomic_DNA"/>
</dbReference>
<dbReference type="STRING" id="1507870.A0A1V8S867"/>